<proteinExistence type="predicted"/>
<sequence>MISIKKIIPHKTLLLAGILLFTLACQVKKSDLLTLRFDSPLDALPGVDVKAKHVRDLGFGLLGYAIEKPAQYTLAGIALPAGGSESSAQGSQPALMAYAGGQDQAAYLGFKYISSDKQKSQEIITQLKKAYPRFREHESGGPQAAYSWDLPTGAWLFVFPGQIFDPNGKADQPVSFVVVKKNTRMANRNDPGMSTIRQYFETKFPEKQR</sequence>
<reference evidence="1 2" key="1">
    <citation type="submission" date="2018-03" db="EMBL/GenBank/DDBJ databases">
        <authorList>
            <person name="Keele B.F."/>
        </authorList>
    </citation>
    <scope>NUCLEOTIDE SEQUENCE [LARGE SCALE GENOMIC DNA]</scope>
    <source>
        <strain evidence="1 2">YL28-9</strain>
    </source>
</reference>
<dbReference type="AlphaFoldDB" id="A0A2T3HM11"/>
<gene>
    <name evidence="1" type="ORF">C7T94_13005</name>
</gene>
<evidence type="ECO:0000313" key="1">
    <source>
        <dbReference type="EMBL" id="PST83475.1"/>
    </source>
</evidence>
<name>A0A2T3HM11_9SPHI</name>
<dbReference type="Proteomes" id="UP000240912">
    <property type="component" value="Unassembled WGS sequence"/>
</dbReference>
<evidence type="ECO:0000313" key="2">
    <source>
        <dbReference type="Proteomes" id="UP000240912"/>
    </source>
</evidence>
<comment type="caution">
    <text evidence="1">The sequence shown here is derived from an EMBL/GenBank/DDBJ whole genome shotgun (WGS) entry which is preliminary data.</text>
</comment>
<dbReference type="EMBL" id="PYLS01000005">
    <property type="protein sequence ID" value="PST83475.1"/>
    <property type="molecule type" value="Genomic_DNA"/>
</dbReference>
<dbReference type="RefSeq" id="WP_107215735.1">
    <property type="nucleotide sequence ID" value="NZ_KZ686269.1"/>
</dbReference>
<accession>A0A2T3HM11</accession>
<keyword evidence="2" id="KW-1185">Reference proteome</keyword>
<evidence type="ECO:0008006" key="3">
    <source>
        <dbReference type="Google" id="ProtNLM"/>
    </source>
</evidence>
<organism evidence="1 2">
    <name type="scientific">Pedobacter yulinensis</name>
    <dbReference type="NCBI Taxonomy" id="2126353"/>
    <lineage>
        <taxon>Bacteria</taxon>
        <taxon>Pseudomonadati</taxon>
        <taxon>Bacteroidota</taxon>
        <taxon>Sphingobacteriia</taxon>
        <taxon>Sphingobacteriales</taxon>
        <taxon>Sphingobacteriaceae</taxon>
        <taxon>Pedobacter</taxon>
    </lineage>
</organism>
<dbReference type="PROSITE" id="PS51257">
    <property type="entry name" value="PROKAR_LIPOPROTEIN"/>
    <property type="match status" value="1"/>
</dbReference>
<protein>
    <recommendedName>
        <fullName evidence="3">Lipoprotein</fullName>
    </recommendedName>
</protein>
<dbReference type="OrthoDB" id="1360610at2"/>